<dbReference type="Pfam" id="PF03551">
    <property type="entry name" value="PadR"/>
    <property type="match status" value="1"/>
</dbReference>
<dbReference type="InterPro" id="IPR011991">
    <property type="entry name" value="ArsR-like_HTH"/>
</dbReference>
<evidence type="ECO:0000256" key="1">
    <source>
        <dbReference type="SAM" id="MobiDB-lite"/>
    </source>
</evidence>
<dbReference type="OrthoDB" id="1683430at2"/>
<name>A0A1I2JT00_9ACTN</name>
<evidence type="ECO:0000259" key="2">
    <source>
        <dbReference type="Pfam" id="PF03551"/>
    </source>
</evidence>
<dbReference type="CDD" id="cd00090">
    <property type="entry name" value="HTH_ARSR"/>
    <property type="match status" value="1"/>
</dbReference>
<proteinExistence type="predicted"/>
<dbReference type="Proteomes" id="UP000199645">
    <property type="component" value="Unassembled WGS sequence"/>
</dbReference>
<feature type="region of interest" description="Disordered" evidence="1">
    <location>
        <begin position="1"/>
        <end position="20"/>
    </location>
</feature>
<feature type="region of interest" description="Disordered" evidence="1">
    <location>
        <begin position="26"/>
        <end position="62"/>
    </location>
</feature>
<dbReference type="Gene3D" id="1.10.10.10">
    <property type="entry name" value="Winged helix-like DNA-binding domain superfamily/Winged helix DNA-binding domain"/>
    <property type="match status" value="1"/>
</dbReference>
<sequence length="203" mass="22078">MRHMHGERGHGGHGWHGEFRRRGFGFPPGFPFGGPGGPGGPGFPPPEFGRPGARRGGRGGRQNVRPAILALLVERPMHGYEMIQELDSRTGGIWRPSPGSVYPTLQLLEDEGLIEVTAEGGRKSYRLTEDGRPEAEAAAENPPWSQIGADTMSQVQDFRDAAVGIMGALKQVGFSGTPEQRQRALEVLNETKRKLYAILAESE</sequence>
<dbReference type="InterPro" id="IPR005149">
    <property type="entry name" value="Tscrpt_reg_PadR_N"/>
</dbReference>
<feature type="domain" description="Transcription regulator PadR N-terminal" evidence="2">
    <location>
        <begin position="68"/>
        <end position="136"/>
    </location>
</feature>
<organism evidence="3 4">
    <name type="scientific">Actinoplanes philippinensis</name>
    <dbReference type="NCBI Taxonomy" id="35752"/>
    <lineage>
        <taxon>Bacteria</taxon>
        <taxon>Bacillati</taxon>
        <taxon>Actinomycetota</taxon>
        <taxon>Actinomycetes</taxon>
        <taxon>Micromonosporales</taxon>
        <taxon>Micromonosporaceae</taxon>
        <taxon>Actinoplanes</taxon>
    </lineage>
</organism>
<dbReference type="PANTHER" id="PTHR43252">
    <property type="entry name" value="TRANSCRIPTIONAL REGULATOR YQJI"/>
    <property type="match status" value="1"/>
</dbReference>
<dbReference type="RefSeq" id="WP_093619912.1">
    <property type="nucleotide sequence ID" value="NZ_BOMT01000071.1"/>
</dbReference>
<gene>
    <name evidence="3" type="ORF">SAMN05421541_113249</name>
</gene>
<dbReference type="InterPro" id="IPR036388">
    <property type="entry name" value="WH-like_DNA-bd_sf"/>
</dbReference>
<dbReference type="AlphaFoldDB" id="A0A1I2JT00"/>
<evidence type="ECO:0000313" key="4">
    <source>
        <dbReference type="Proteomes" id="UP000199645"/>
    </source>
</evidence>
<accession>A0A1I2JT00</accession>
<reference evidence="3 4" key="1">
    <citation type="submission" date="2016-10" db="EMBL/GenBank/DDBJ databases">
        <authorList>
            <person name="de Groot N.N."/>
        </authorList>
    </citation>
    <scope>NUCLEOTIDE SEQUENCE [LARGE SCALE GENOMIC DNA]</scope>
    <source>
        <strain evidence="3 4">DSM 43019</strain>
    </source>
</reference>
<dbReference type="InterPro" id="IPR036390">
    <property type="entry name" value="WH_DNA-bd_sf"/>
</dbReference>
<dbReference type="STRING" id="35752.SAMN05421541_113249"/>
<dbReference type="SUPFAM" id="SSF46785">
    <property type="entry name" value="Winged helix' DNA-binding domain"/>
    <property type="match status" value="1"/>
</dbReference>
<dbReference type="PANTHER" id="PTHR43252:SF2">
    <property type="entry name" value="TRANSCRIPTION REGULATOR, PADR-LIKE FAMILY"/>
    <property type="match status" value="1"/>
</dbReference>
<dbReference type="EMBL" id="FONV01000013">
    <property type="protein sequence ID" value="SFF57050.1"/>
    <property type="molecule type" value="Genomic_DNA"/>
</dbReference>
<evidence type="ECO:0000313" key="3">
    <source>
        <dbReference type="EMBL" id="SFF57050.1"/>
    </source>
</evidence>
<keyword evidence="4" id="KW-1185">Reference proteome</keyword>
<feature type="compositionally biased region" description="Gly residues" evidence="1">
    <location>
        <begin position="31"/>
        <end position="40"/>
    </location>
</feature>
<protein>
    <submittedName>
        <fullName evidence="3">Transcriptional regulator PadR-like family protein</fullName>
    </submittedName>
</protein>